<evidence type="ECO:0000313" key="1">
    <source>
        <dbReference type="EMBL" id="KHJ78373.1"/>
    </source>
</evidence>
<sequence length="200" mass="22131">NGSIIKSAFPCFLEALLESLPGHYDSKGFPSAGLLPFLHSFLCSFSNTCHLSPTTGDEKQFIHNGTDPHESILVDLLYYSSLQLGWIGEHPTEFSLLLGEFTKLISVIARMNSTEPPKARQYFDPSFNLNETLMELGISENAASLLADSVPTPEFFMHSFAYGRELTSLSPMELALTAFTSVPILCNETIFSESFLRPPK</sequence>
<feature type="non-terminal residue" evidence="1">
    <location>
        <position position="1"/>
    </location>
</feature>
<organism evidence="1 2">
    <name type="scientific">Oesophagostomum dentatum</name>
    <name type="common">Nodular worm</name>
    <dbReference type="NCBI Taxonomy" id="61180"/>
    <lineage>
        <taxon>Eukaryota</taxon>
        <taxon>Metazoa</taxon>
        <taxon>Ecdysozoa</taxon>
        <taxon>Nematoda</taxon>
        <taxon>Chromadorea</taxon>
        <taxon>Rhabditida</taxon>
        <taxon>Rhabditina</taxon>
        <taxon>Rhabditomorpha</taxon>
        <taxon>Strongyloidea</taxon>
        <taxon>Strongylidae</taxon>
        <taxon>Oesophagostomum</taxon>
    </lineage>
</organism>
<gene>
    <name evidence="1" type="ORF">OESDEN_22006</name>
</gene>
<name>A0A0B1RZ53_OESDE</name>
<dbReference type="Proteomes" id="UP000053660">
    <property type="component" value="Unassembled WGS sequence"/>
</dbReference>
<evidence type="ECO:0000313" key="2">
    <source>
        <dbReference type="Proteomes" id="UP000053660"/>
    </source>
</evidence>
<protein>
    <submittedName>
        <fullName evidence="1">Uncharacterized protein</fullName>
    </submittedName>
</protein>
<proteinExistence type="predicted"/>
<dbReference type="EMBL" id="KN609838">
    <property type="protein sequence ID" value="KHJ78373.1"/>
    <property type="molecule type" value="Genomic_DNA"/>
</dbReference>
<accession>A0A0B1RZ53</accession>
<dbReference type="AlphaFoldDB" id="A0A0B1RZ53"/>
<dbReference type="OrthoDB" id="8061355at2759"/>
<keyword evidence="2" id="KW-1185">Reference proteome</keyword>
<reference evidence="1 2" key="1">
    <citation type="submission" date="2014-03" db="EMBL/GenBank/DDBJ databases">
        <title>Draft genome of the hookworm Oesophagostomum dentatum.</title>
        <authorList>
            <person name="Mitreva M."/>
        </authorList>
    </citation>
    <scope>NUCLEOTIDE SEQUENCE [LARGE SCALE GENOMIC DNA]</scope>
    <source>
        <strain evidence="1 2">OD-Hann</strain>
    </source>
</reference>